<dbReference type="Proteomes" id="UP001497453">
    <property type="component" value="Chromosome 4"/>
</dbReference>
<gene>
    <name evidence="2" type="ORF">GFSPODELE1_LOCUS6506</name>
</gene>
<dbReference type="EMBL" id="OZ037947">
    <property type="protein sequence ID" value="CAL1707723.1"/>
    <property type="molecule type" value="Genomic_DNA"/>
</dbReference>
<proteinExistence type="predicted"/>
<feature type="region of interest" description="Disordered" evidence="1">
    <location>
        <begin position="125"/>
        <end position="144"/>
    </location>
</feature>
<evidence type="ECO:0000256" key="1">
    <source>
        <dbReference type="SAM" id="MobiDB-lite"/>
    </source>
</evidence>
<protein>
    <submittedName>
        <fullName evidence="2">Uncharacterized protein</fullName>
    </submittedName>
</protein>
<organism evidence="2 3">
    <name type="scientific">Somion occarium</name>
    <dbReference type="NCBI Taxonomy" id="3059160"/>
    <lineage>
        <taxon>Eukaryota</taxon>
        <taxon>Fungi</taxon>
        <taxon>Dikarya</taxon>
        <taxon>Basidiomycota</taxon>
        <taxon>Agaricomycotina</taxon>
        <taxon>Agaricomycetes</taxon>
        <taxon>Polyporales</taxon>
        <taxon>Cerrenaceae</taxon>
        <taxon>Somion</taxon>
    </lineage>
</organism>
<sequence>MISICRFNRILTQYNTSTSELSIPAGNRDPECTHLRIRKIPAHDPHPLVFVHFAIAGVSSCGTGRQSFGLSDGCFTASASQFFFHSTSVNVSRDIRLRYRLCPSYPTKCVSNFLPLVLLRPNGKPMTMPSSPSKCDGGQDVQAL</sequence>
<keyword evidence="3" id="KW-1185">Reference proteome</keyword>
<name>A0ABP1DKZ9_9APHY</name>
<reference evidence="3" key="1">
    <citation type="submission" date="2024-04" db="EMBL/GenBank/DDBJ databases">
        <authorList>
            <person name="Shaw F."/>
            <person name="Minotto A."/>
        </authorList>
    </citation>
    <scope>NUCLEOTIDE SEQUENCE [LARGE SCALE GENOMIC DNA]</scope>
</reference>
<evidence type="ECO:0000313" key="3">
    <source>
        <dbReference type="Proteomes" id="UP001497453"/>
    </source>
</evidence>
<accession>A0ABP1DKZ9</accession>
<evidence type="ECO:0000313" key="2">
    <source>
        <dbReference type="EMBL" id="CAL1707723.1"/>
    </source>
</evidence>